<dbReference type="AlphaFoldDB" id="A4S5V7"/>
<dbReference type="SUPFAM" id="SSF55331">
    <property type="entry name" value="Tautomerase/MIF"/>
    <property type="match status" value="1"/>
</dbReference>
<comment type="catalytic activity">
    <reaction evidence="7">
        <text>L-dopachrome = 5,6-dihydroxyindole-2-carboxylate</text>
        <dbReference type="Rhea" id="RHEA:13041"/>
        <dbReference type="ChEBI" id="CHEBI:16875"/>
        <dbReference type="ChEBI" id="CHEBI:57509"/>
        <dbReference type="EC" id="5.3.3.12"/>
    </reaction>
</comment>
<dbReference type="OMA" id="KSENWLM"/>
<dbReference type="RefSeq" id="XP_001420837.1">
    <property type="nucleotide sequence ID" value="XM_001420800.1"/>
</dbReference>
<reference evidence="13 14" key="1">
    <citation type="journal article" date="2007" name="Proc. Natl. Acad. Sci. U.S.A.">
        <title>The tiny eukaryote Ostreococcus provides genomic insights into the paradox of plankton speciation.</title>
        <authorList>
            <person name="Palenik B."/>
            <person name="Grimwood J."/>
            <person name="Aerts A."/>
            <person name="Rouze P."/>
            <person name="Salamov A."/>
            <person name="Putnam N."/>
            <person name="Dupont C."/>
            <person name="Jorgensen R."/>
            <person name="Derelle E."/>
            <person name="Rombauts S."/>
            <person name="Zhou K."/>
            <person name="Otillar R."/>
            <person name="Merchant S.S."/>
            <person name="Podell S."/>
            <person name="Gaasterland T."/>
            <person name="Napoli C."/>
            <person name="Gendler K."/>
            <person name="Manuell A."/>
            <person name="Tai V."/>
            <person name="Vallon O."/>
            <person name="Piganeau G."/>
            <person name="Jancek S."/>
            <person name="Heijde M."/>
            <person name="Jabbari K."/>
            <person name="Bowler C."/>
            <person name="Lohr M."/>
            <person name="Robbens S."/>
            <person name="Werner G."/>
            <person name="Dubchak I."/>
            <person name="Pazour G.J."/>
            <person name="Ren Q."/>
            <person name="Paulsen I."/>
            <person name="Delwiche C."/>
            <person name="Schmutz J."/>
            <person name="Rokhsar D."/>
            <person name="Van de Peer Y."/>
            <person name="Moreau H."/>
            <person name="Grigoriev I.V."/>
        </authorList>
    </citation>
    <scope>NUCLEOTIDE SEQUENCE [LARGE SCALE GENOMIC DNA]</scope>
    <source>
        <strain evidence="13 14">CCE9901</strain>
    </source>
</reference>
<dbReference type="Proteomes" id="UP000001568">
    <property type="component" value="Chromosome 12"/>
</dbReference>
<accession>A4S5V7</accession>
<dbReference type="Gene3D" id="3.30.429.10">
    <property type="entry name" value="Macrophage Migration Inhibitory Factor"/>
    <property type="match status" value="1"/>
</dbReference>
<keyword evidence="14" id="KW-1185">Reference proteome</keyword>
<evidence type="ECO:0000256" key="8">
    <source>
        <dbReference type="ARBA" id="ARBA00038932"/>
    </source>
</evidence>
<gene>
    <name evidence="13" type="ORF">OSTLU_17653</name>
</gene>
<evidence type="ECO:0000256" key="9">
    <source>
        <dbReference type="ARBA" id="ARBA00039086"/>
    </source>
</evidence>
<dbReference type="GO" id="GO:0005615">
    <property type="term" value="C:extracellular space"/>
    <property type="evidence" value="ECO:0007669"/>
    <property type="project" value="UniProtKB-KW"/>
</dbReference>
<dbReference type="OrthoDB" id="255819at2759"/>
<dbReference type="Pfam" id="PF01187">
    <property type="entry name" value="MIF"/>
    <property type="match status" value="1"/>
</dbReference>
<keyword evidence="4" id="KW-0964">Secreted</keyword>
<dbReference type="EC" id="5.3.2.1" evidence="9"/>
<dbReference type="HOGENOM" id="CLU_129906_1_1_1"/>
<dbReference type="GeneID" id="5004697"/>
<dbReference type="GO" id="GO:0005125">
    <property type="term" value="F:cytokine activity"/>
    <property type="evidence" value="ECO:0007669"/>
    <property type="project" value="UniProtKB-KW"/>
</dbReference>
<evidence type="ECO:0000256" key="7">
    <source>
        <dbReference type="ARBA" id="ARBA00036823"/>
    </source>
</evidence>
<evidence type="ECO:0000256" key="6">
    <source>
        <dbReference type="ARBA" id="ARBA00036735"/>
    </source>
</evidence>
<dbReference type="eggNOG" id="KOG1759">
    <property type="taxonomic scope" value="Eukaryota"/>
</dbReference>
<dbReference type="InterPro" id="IPR014347">
    <property type="entry name" value="Tautomerase/MIF_sf"/>
</dbReference>
<proteinExistence type="inferred from homology"/>
<dbReference type="KEGG" id="olu:OSTLU_17653"/>
<sequence length="146" mass="15563">MRVAIAPRARVATPRAALGAIRRDLVDLPGDPTLVVHTNVDMGSRKRAFMLAASRSVAKTLKKPESYVAVCVVDRADIVWGGSDDDCALCRLTSLGGIDLENNKAVSEDVCALLGETFGIAGTRVYVTFEDVARENMGYDSATFAG</sequence>
<dbReference type="GO" id="GO:0004167">
    <property type="term" value="F:dopachrome isomerase activity"/>
    <property type="evidence" value="ECO:0007669"/>
    <property type="project" value="UniProtKB-EC"/>
</dbReference>
<evidence type="ECO:0000256" key="3">
    <source>
        <dbReference type="ARBA" id="ARBA00022514"/>
    </source>
</evidence>
<organism evidence="13 14">
    <name type="scientific">Ostreococcus lucimarinus (strain CCE9901)</name>
    <dbReference type="NCBI Taxonomy" id="436017"/>
    <lineage>
        <taxon>Eukaryota</taxon>
        <taxon>Viridiplantae</taxon>
        <taxon>Chlorophyta</taxon>
        <taxon>Mamiellophyceae</taxon>
        <taxon>Mamiellales</taxon>
        <taxon>Bathycoccaceae</taxon>
        <taxon>Ostreococcus</taxon>
    </lineage>
</organism>
<evidence type="ECO:0000256" key="12">
    <source>
        <dbReference type="ARBA" id="ARBA00042730"/>
    </source>
</evidence>
<dbReference type="Gramene" id="ABO99130">
    <property type="protein sequence ID" value="ABO99130"/>
    <property type="gene ID" value="OSTLU_17653"/>
</dbReference>
<dbReference type="PANTHER" id="PTHR11954">
    <property type="entry name" value="D-DOPACHROME DECARBOXYLASE"/>
    <property type="match status" value="1"/>
</dbReference>
<keyword evidence="3" id="KW-0202">Cytokine</keyword>
<dbReference type="EC" id="5.3.3.12" evidence="8"/>
<evidence type="ECO:0000256" key="2">
    <source>
        <dbReference type="ARBA" id="ARBA00005851"/>
    </source>
</evidence>
<evidence type="ECO:0000256" key="5">
    <source>
        <dbReference type="ARBA" id="ARBA00023235"/>
    </source>
</evidence>
<evidence type="ECO:0000256" key="1">
    <source>
        <dbReference type="ARBA" id="ARBA00004613"/>
    </source>
</evidence>
<evidence type="ECO:0000256" key="10">
    <source>
        <dbReference type="ARBA" id="ARBA00041631"/>
    </source>
</evidence>
<dbReference type="PANTHER" id="PTHR11954:SF6">
    <property type="entry name" value="MACROPHAGE MIGRATION INHIBITORY FACTOR"/>
    <property type="match status" value="1"/>
</dbReference>
<protein>
    <recommendedName>
        <fullName evidence="12">L-dopachrome isomerase</fullName>
        <ecNumber evidence="9">5.3.2.1</ecNumber>
        <ecNumber evidence="8">5.3.3.12</ecNumber>
    </recommendedName>
    <alternativeName>
        <fullName evidence="10">L-dopachrome tautomerase</fullName>
    </alternativeName>
    <alternativeName>
        <fullName evidence="11">Phenylpyruvate tautomerase</fullName>
    </alternativeName>
</protein>
<name>A4S5V7_OSTLU</name>
<comment type="subcellular location">
    <subcellularLocation>
        <location evidence="1">Secreted</location>
    </subcellularLocation>
</comment>
<keyword evidence="5" id="KW-0413">Isomerase</keyword>
<evidence type="ECO:0000313" key="13">
    <source>
        <dbReference type="EMBL" id="ABO99130.1"/>
    </source>
</evidence>
<evidence type="ECO:0000256" key="11">
    <source>
        <dbReference type="ARBA" id="ARBA00041912"/>
    </source>
</evidence>
<dbReference type="EMBL" id="CP000592">
    <property type="protein sequence ID" value="ABO99130.1"/>
    <property type="molecule type" value="Genomic_DNA"/>
</dbReference>
<dbReference type="STRING" id="436017.A4S5V7"/>
<comment type="catalytic activity">
    <reaction evidence="6">
        <text>3-phenylpyruvate = enol-phenylpyruvate</text>
        <dbReference type="Rhea" id="RHEA:17097"/>
        <dbReference type="ChEBI" id="CHEBI:16815"/>
        <dbReference type="ChEBI" id="CHEBI:18005"/>
        <dbReference type="EC" id="5.3.2.1"/>
    </reaction>
</comment>
<evidence type="ECO:0000313" key="14">
    <source>
        <dbReference type="Proteomes" id="UP000001568"/>
    </source>
</evidence>
<dbReference type="InterPro" id="IPR001398">
    <property type="entry name" value="Macrophage_inhib_fac"/>
</dbReference>
<evidence type="ECO:0000256" key="4">
    <source>
        <dbReference type="ARBA" id="ARBA00022525"/>
    </source>
</evidence>
<comment type="similarity">
    <text evidence="2">Belongs to the MIF family.</text>
</comment>
<dbReference type="GO" id="GO:0050178">
    <property type="term" value="F:phenylpyruvate tautomerase activity"/>
    <property type="evidence" value="ECO:0007669"/>
    <property type="project" value="UniProtKB-EC"/>
</dbReference>